<dbReference type="AlphaFoldDB" id="A0AA88CRI8"/>
<evidence type="ECO:0000256" key="1">
    <source>
        <dbReference type="SAM" id="MobiDB-lite"/>
    </source>
</evidence>
<organism evidence="2 3">
    <name type="scientific">Ficus carica</name>
    <name type="common">Common fig</name>
    <dbReference type="NCBI Taxonomy" id="3494"/>
    <lineage>
        <taxon>Eukaryota</taxon>
        <taxon>Viridiplantae</taxon>
        <taxon>Streptophyta</taxon>
        <taxon>Embryophyta</taxon>
        <taxon>Tracheophyta</taxon>
        <taxon>Spermatophyta</taxon>
        <taxon>Magnoliopsida</taxon>
        <taxon>eudicotyledons</taxon>
        <taxon>Gunneridae</taxon>
        <taxon>Pentapetalae</taxon>
        <taxon>rosids</taxon>
        <taxon>fabids</taxon>
        <taxon>Rosales</taxon>
        <taxon>Moraceae</taxon>
        <taxon>Ficeae</taxon>
        <taxon>Ficus</taxon>
    </lineage>
</organism>
<comment type="caution">
    <text evidence="2">The sequence shown here is derived from an EMBL/GenBank/DDBJ whole genome shotgun (WGS) entry which is preliminary data.</text>
</comment>
<gene>
    <name evidence="2" type="ORF">TIFTF001_001377</name>
</gene>
<reference evidence="2" key="1">
    <citation type="submission" date="2023-07" db="EMBL/GenBank/DDBJ databases">
        <title>draft genome sequence of fig (Ficus carica).</title>
        <authorList>
            <person name="Takahashi T."/>
            <person name="Nishimura K."/>
        </authorList>
    </citation>
    <scope>NUCLEOTIDE SEQUENCE</scope>
</reference>
<dbReference type="Proteomes" id="UP001187192">
    <property type="component" value="Unassembled WGS sequence"/>
</dbReference>
<dbReference type="EMBL" id="BTGU01000001">
    <property type="protein sequence ID" value="GMN26637.1"/>
    <property type="molecule type" value="Genomic_DNA"/>
</dbReference>
<protein>
    <recommendedName>
        <fullName evidence="4">GATA-type domain-containing protein</fullName>
    </recommendedName>
</protein>
<feature type="region of interest" description="Disordered" evidence="1">
    <location>
        <begin position="188"/>
        <end position="208"/>
    </location>
</feature>
<name>A0AA88CRI8_FICCA</name>
<feature type="compositionally biased region" description="Basic and acidic residues" evidence="1">
    <location>
        <begin position="159"/>
        <end position="169"/>
    </location>
</feature>
<dbReference type="GO" id="GO:0006355">
    <property type="term" value="P:regulation of DNA-templated transcription"/>
    <property type="evidence" value="ECO:0007669"/>
    <property type="project" value="InterPro"/>
</dbReference>
<keyword evidence="3" id="KW-1185">Reference proteome</keyword>
<feature type="region of interest" description="Disordered" evidence="1">
    <location>
        <begin position="135"/>
        <end position="169"/>
    </location>
</feature>
<dbReference type="GO" id="GO:0008270">
    <property type="term" value="F:zinc ion binding"/>
    <property type="evidence" value="ECO:0007669"/>
    <property type="project" value="InterPro"/>
</dbReference>
<accession>A0AA88CRI8</accession>
<evidence type="ECO:0000313" key="2">
    <source>
        <dbReference type="EMBL" id="GMN26637.1"/>
    </source>
</evidence>
<evidence type="ECO:0008006" key="4">
    <source>
        <dbReference type="Google" id="ProtNLM"/>
    </source>
</evidence>
<sequence>MKRLRYDNRPNGAGFVDLTLRLGLPNHDYYNNNIPININQSLNFDIFNPQQASLTYSNGPRMSSTSTHVDQPSMPYWQYGDHNNTTGNINNHNNMVINNITGGPNKFGGFNQAGMTTMGQNIINTKADQVLRSVNNSNGTRSRSSQLSSARKNNRAKKQRTDSDHHDRTTLCNACGIKYRKQQEKRAAATKLGNNGGTSNIDNFILRE</sequence>
<evidence type="ECO:0000313" key="3">
    <source>
        <dbReference type="Proteomes" id="UP001187192"/>
    </source>
</evidence>
<dbReference type="Gene3D" id="3.30.50.10">
    <property type="entry name" value="Erythroid Transcription Factor GATA-1, subunit A"/>
    <property type="match status" value="1"/>
</dbReference>
<feature type="compositionally biased region" description="Polar residues" evidence="1">
    <location>
        <begin position="135"/>
        <end position="151"/>
    </location>
</feature>
<dbReference type="InterPro" id="IPR013088">
    <property type="entry name" value="Znf_NHR/GATA"/>
</dbReference>
<proteinExistence type="predicted"/>